<accession>A0A921KJP4</accession>
<proteinExistence type="predicted"/>
<reference evidence="1" key="2">
    <citation type="submission" date="2021-09" db="EMBL/GenBank/DDBJ databases">
        <authorList>
            <person name="Gilroy R."/>
        </authorList>
    </citation>
    <scope>NUCLEOTIDE SEQUENCE</scope>
    <source>
        <strain evidence="1">CHK193-16274</strain>
    </source>
</reference>
<organism evidence="1 2">
    <name type="scientific">Thomasclavelia spiroformis</name>
    <dbReference type="NCBI Taxonomy" id="29348"/>
    <lineage>
        <taxon>Bacteria</taxon>
        <taxon>Bacillati</taxon>
        <taxon>Bacillota</taxon>
        <taxon>Erysipelotrichia</taxon>
        <taxon>Erysipelotrichales</taxon>
        <taxon>Coprobacillaceae</taxon>
        <taxon>Thomasclavelia</taxon>
    </lineage>
</organism>
<comment type="caution">
    <text evidence="1">The sequence shown here is derived from an EMBL/GenBank/DDBJ whole genome shotgun (WGS) entry which is preliminary data.</text>
</comment>
<evidence type="ECO:0000313" key="1">
    <source>
        <dbReference type="EMBL" id="HJF40796.1"/>
    </source>
</evidence>
<dbReference type="AlphaFoldDB" id="A0A921KJP4"/>
<reference evidence="1" key="1">
    <citation type="journal article" date="2021" name="PeerJ">
        <title>Extensive microbial diversity within the chicken gut microbiome revealed by metagenomics and culture.</title>
        <authorList>
            <person name="Gilroy R."/>
            <person name="Ravi A."/>
            <person name="Getino M."/>
            <person name="Pursley I."/>
            <person name="Horton D.L."/>
            <person name="Alikhan N.F."/>
            <person name="Baker D."/>
            <person name="Gharbi K."/>
            <person name="Hall N."/>
            <person name="Watson M."/>
            <person name="Adriaenssens E.M."/>
            <person name="Foster-Nyarko E."/>
            <person name="Jarju S."/>
            <person name="Secka A."/>
            <person name="Antonio M."/>
            <person name="Oren A."/>
            <person name="Chaudhuri R.R."/>
            <person name="La Ragione R."/>
            <person name="Hildebrand F."/>
            <person name="Pallen M.J."/>
        </authorList>
    </citation>
    <scope>NUCLEOTIDE SEQUENCE</scope>
    <source>
        <strain evidence="1">CHK193-16274</strain>
    </source>
</reference>
<sequence>MNDQETIFLKDFEAFNRFFFRSCYFHQMLACYKYFGVKPEYVIANYLNLYVRDEGSNELTTKEQQIFSQQEFEAYTGIRQLKYIPKQNICQELIKRLQIGSPSIIIIDYYYLPFRKELYKKVHIDHYISICGVDFRRRQFQILELNSDDDMRYGKHFVSFEVLRIAFEKGLICMKTGRDPFVTFEKISEINFKNYVKDTQKRYKQYKTQIKSSYRILAQYLSVLFREKLCCDPIRAKSLDDLRWQKIRQKYQMCFVYKDKKEKLGRAFRKIINGYAYLSAHFSDSPVLNQGIALGRIISEIKRGEQYIKKVLL</sequence>
<dbReference type="EMBL" id="DYWV01000259">
    <property type="protein sequence ID" value="HJF40796.1"/>
    <property type="molecule type" value="Genomic_DNA"/>
</dbReference>
<dbReference type="Proteomes" id="UP000749320">
    <property type="component" value="Unassembled WGS sequence"/>
</dbReference>
<protein>
    <submittedName>
        <fullName evidence="1">BtrH N-terminal domain-containing protein</fullName>
    </submittedName>
</protein>
<evidence type="ECO:0000313" key="2">
    <source>
        <dbReference type="Proteomes" id="UP000749320"/>
    </source>
</evidence>
<gene>
    <name evidence="1" type="ORF">K8V91_07715</name>
</gene>
<name>A0A921KJP4_9FIRM</name>